<sequence length="710" mass="79542">MALRERSKMMSVTVDAIKTIQDFVDNYDAEVDQSKIKSRLMRLDQLYSRFEAVSIEVELLMDEEAETKATFTKNRSEMEDTYYALRDFLTLNKPDKLSSPHSSHVSSSVVRLPKIDLPTFDGEIDNWIPFHDAYRSLIHNNKDLAAVDKFHYLMAALKDPVKRLLETTSITGNNYKIAWDLLVSQYDNKRLLIKNHINSLFNVEPVEEESSVAILALVDYFERHVKILTTLGEPTTEWSSLLVHMVCSRLDQSILRDWERSTSNNKKKIPTYSELITFLKDHARILFSLNSGSITPLCPMEKSHQSGAYTAAVSNPSPPKATSCIACNQSHRIYDCEEFKRMELDQKQDTVRRKKLCWNCLGSSHFSRECSSKPCRKCNENHHTLLHPFTPNDRCTRPQSNPPDQYVSDCNDESVIPALLSLPSPLASTTTPATQQPTFNSLAAANSYKTSLPTVLLSTAVVKVHGPSGRSTLVRTLLDSCSESNFITDRIVQLLGLNRRKQPAVIAGMGGSTVNSHQCTIATFSSVDSTYSNTLTFNILPTITNDLPGKRVDTSDWDLPSTVILADPDFAKPRSIDMVIGAQLFFSLLREGQLSVAAGSPANQPILQRTVLGWVVSGPVTTKDQSQKARPLALLCTTVRHVKPQQACYVRRPPGGRGPVEEKLLPTNRHLQNRKLQQLVVQHRTLRKPALIGRFHADSSEGQPRVSAQV</sequence>
<evidence type="ECO:0000313" key="1">
    <source>
        <dbReference type="EnsemblMetazoa" id="AALFPA23_017087.P24935"/>
    </source>
</evidence>
<accession>A0ABM1ZC47</accession>
<reference evidence="2" key="1">
    <citation type="journal article" date="2015" name="Proc. Natl. Acad. Sci. U.S.A.">
        <title>Genome sequence of the Asian Tiger mosquito, Aedes albopictus, reveals insights into its biology, genetics, and evolution.</title>
        <authorList>
            <person name="Chen X.G."/>
            <person name="Jiang X."/>
            <person name="Gu J."/>
            <person name="Xu M."/>
            <person name="Wu Y."/>
            <person name="Deng Y."/>
            <person name="Zhang C."/>
            <person name="Bonizzoni M."/>
            <person name="Dermauw W."/>
            <person name="Vontas J."/>
            <person name="Armbruster P."/>
            <person name="Huang X."/>
            <person name="Yang Y."/>
            <person name="Zhang H."/>
            <person name="He W."/>
            <person name="Peng H."/>
            <person name="Liu Y."/>
            <person name="Wu K."/>
            <person name="Chen J."/>
            <person name="Lirakis M."/>
            <person name="Topalis P."/>
            <person name="Van Leeuwen T."/>
            <person name="Hall A.B."/>
            <person name="Jiang X."/>
            <person name="Thorpe C."/>
            <person name="Mueller R.L."/>
            <person name="Sun C."/>
            <person name="Waterhouse R.M."/>
            <person name="Yan G."/>
            <person name="Tu Z.J."/>
            <person name="Fang X."/>
            <person name="James A.A."/>
        </authorList>
    </citation>
    <scope>NUCLEOTIDE SEQUENCE [LARGE SCALE GENOMIC DNA]</scope>
    <source>
        <strain evidence="2">Foshan</strain>
    </source>
</reference>
<dbReference type="PANTHER" id="PTHR47331">
    <property type="entry name" value="PHD-TYPE DOMAIN-CONTAINING PROTEIN"/>
    <property type="match status" value="1"/>
</dbReference>
<dbReference type="GeneID" id="134291128"/>
<name>A0ABM1ZC47_AEDAL</name>
<dbReference type="Pfam" id="PF03564">
    <property type="entry name" value="DUF1759"/>
    <property type="match status" value="1"/>
</dbReference>
<keyword evidence="2" id="KW-1185">Reference proteome</keyword>
<organism evidence="1 2">
    <name type="scientific">Aedes albopictus</name>
    <name type="common">Asian tiger mosquito</name>
    <name type="synonym">Stegomyia albopicta</name>
    <dbReference type="NCBI Taxonomy" id="7160"/>
    <lineage>
        <taxon>Eukaryota</taxon>
        <taxon>Metazoa</taxon>
        <taxon>Ecdysozoa</taxon>
        <taxon>Arthropoda</taxon>
        <taxon>Hexapoda</taxon>
        <taxon>Insecta</taxon>
        <taxon>Pterygota</taxon>
        <taxon>Neoptera</taxon>
        <taxon>Endopterygota</taxon>
        <taxon>Diptera</taxon>
        <taxon>Nematocera</taxon>
        <taxon>Culicoidea</taxon>
        <taxon>Culicidae</taxon>
        <taxon>Culicinae</taxon>
        <taxon>Aedini</taxon>
        <taxon>Aedes</taxon>
        <taxon>Stegomyia</taxon>
    </lineage>
</organism>
<dbReference type="EnsemblMetazoa" id="AALFPA23_017087.R24935">
    <property type="protein sequence ID" value="AALFPA23_017087.P24935"/>
    <property type="gene ID" value="AALFPA23_017087"/>
</dbReference>
<dbReference type="Proteomes" id="UP000069940">
    <property type="component" value="Unassembled WGS sequence"/>
</dbReference>
<evidence type="ECO:0000313" key="2">
    <source>
        <dbReference type="Proteomes" id="UP000069940"/>
    </source>
</evidence>
<proteinExistence type="predicted"/>
<evidence type="ECO:0008006" key="3">
    <source>
        <dbReference type="Google" id="ProtNLM"/>
    </source>
</evidence>
<dbReference type="InterPro" id="IPR005312">
    <property type="entry name" value="DUF1759"/>
</dbReference>
<reference evidence="1" key="2">
    <citation type="submission" date="2025-05" db="UniProtKB">
        <authorList>
            <consortium name="EnsemblMetazoa"/>
        </authorList>
    </citation>
    <scope>IDENTIFICATION</scope>
    <source>
        <strain evidence="1">Foshan</strain>
    </source>
</reference>
<dbReference type="RefSeq" id="XP_062714470.1">
    <property type="nucleotide sequence ID" value="XM_062858486.1"/>
</dbReference>
<protein>
    <recommendedName>
        <fullName evidence="3">Peptidase aspartic putative domain-containing protein</fullName>
    </recommendedName>
</protein>
<dbReference type="PANTHER" id="PTHR47331:SF5">
    <property type="entry name" value="RIBONUCLEASE H"/>
    <property type="match status" value="1"/>
</dbReference>